<evidence type="ECO:0000313" key="2">
    <source>
        <dbReference type="Proteomes" id="UP001139353"/>
    </source>
</evidence>
<comment type="caution">
    <text evidence="1">The sequence shown here is derived from an EMBL/GenBank/DDBJ whole genome shotgun (WGS) entry which is preliminary data.</text>
</comment>
<proteinExistence type="predicted"/>
<sequence length="292" mass="31420">MTQLASDIDAAARPAAAVSFIAPTRHGALRLALHRAAAWPPRAAASLRAAALLADAESLLQWLEDWLGEPLDPSPCETPASLDTPVARLHWRWGELAATVELPWPALLACRPAPELAGFWRDAVRWDELPLQLVLAQDVLADDERQALQQPGAGWLLRESFGADGQWPCELRLQCGDEVQAWPAQWQPDRGRLAWSDAAPLQHLARADATLAVLARPLRLTPPALLGWHGETACACGVDQPVSLLTAPRHGRRALAAQLVPIGLRLPGAGADIPGIASPPLHAGWVLRVEAD</sequence>
<dbReference type="EMBL" id="JAJLJH010000015">
    <property type="protein sequence ID" value="MCK9689520.1"/>
    <property type="molecule type" value="Genomic_DNA"/>
</dbReference>
<keyword evidence="2" id="KW-1185">Reference proteome</keyword>
<evidence type="ECO:0000313" key="1">
    <source>
        <dbReference type="EMBL" id="MCK9689520.1"/>
    </source>
</evidence>
<accession>A0A9X1YPP1</accession>
<organism evidence="1 2">
    <name type="scientific">Scleromatobacter humisilvae</name>
    <dbReference type="NCBI Taxonomy" id="2897159"/>
    <lineage>
        <taxon>Bacteria</taxon>
        <taxon>Pseudomonadati</taxon>
        <taxon>Pseudomonadota</taxon>
        <taxon>Betaproteobacteria</taxon>
        <taxon>Burkholderiales</taxon>
        <taxon>Sphaerotilaceae</taxon>
        <taxon>Scleromatobacter</taxon>
    </lineage>
</organism>
<dbReference type="AlphaFoldDB" id="A0A9X1YPP1"/>
<dbReference type="Proteomes" id="UP001139353">
    <property type="component" value="Unassembled WGS sequence"/>
</dbReference>
<dbReference type="RefSeq" id="WP_275685571.1">
    <property type="nucleotide sequence ID" value="NZ_JAJLJH010000015.1"/>
</dbReference>
<reference evidence="1" key="1">
    <citation type="submission" date="2021-11" db="EMBL/GenBank/DDBJ databases">
        <title>BS-T2-15 a new species belonging to the Comamonadaceae family isolated from the soil of a French oak forest.</title>
        <authorList>
            <person name="Mieszkin S."/>
            <person name="Alain K."/>
        </authorList>
    </citation>
    <scope>NUCLEOTIDE SEQUENCE</scope>
    <source>
        <strain evidence="1">BS-T2-15</strain>
    </source>
</reference>
<protein>
    <submittedName>
        <fullName evidence="1">Uncharacterized protein</fullName>
    </submittedName>
</protein>
<name>A0A9X1YPP1_9BURK</name>
<gene>
    <name evidence="1" type="ORF">LPC04_27695</name>
</gene>